<organism evidence="1 2">
    <name type="scientific">Legionella bononiensis</name>
    <dbReference type="NCBI Taxonomy" id="2793102"/>
    <lineage>
        <taxon>Bacteria</taxon>
        <taxon>Pseudomonadati</taxon>
        <taxon>Pseudomonadota</taxon>
        <taxon>Gammaproteobacteria</taxon>
        <taxon>Legionellales</taxon>
        <taxon>Legionellaceae</taxon>
        <taxon>Legionella</taxon>
    </lineage>
</organism>
<protein>
    <recommendedName>
        <fullName evidence="3">Transglutaminase-like domain-containing protein</fullName>
    </recommendedName>
</protein>
<evidence type="ECO:0000313" key="1">
    <source>
        <dbReference type="EMBL" id="MBL7526928.1"/>
    </source>
</evidence>
<proteinExistence type="predicted"/>
<comment type="caution">
    <text evidence="1">The sequence shown here is derived from an EMBL/GenBank/DDBJ whole genome shotgun (WGS) entry which is preliminary data.</text>
</comment>
<keyword evidence="2" id="KW-1185">Reference proteome</keyword>
<sequence>MTYAEPINTMPTFFSESSKLYETEALSAIRTIRALLSCGSNHISDRNYVDFQRGNAIRAAVPIIALQNALYGINPSHHVFSRIYLLALKKYGYGHCGELAQAVFIHLIDKGIAPVDMCYTTVGRHALLVLGRKSDSDPADISTWGDEALICDPWANMIYPVSQFRAKQTLNQYNHYNPEIYKEFGEELPPFYLAGDLSIRYGVKNQSEAEEFKNRSQIDPELLPFFKIKINNDSDLYADLKSMKTLLVALINSPLGKDKGALPGIKQAWECLTALKTGLDKRLVESNQLASAPAL</sequence>
<reference evidence="1 2" key="1">
    <citation type="submission" date="2020-12" db="EMBL/GenBank/DDBJ databases">
        <title>WGS of Legionella: environmental sample.</title>
        <authorList>
            <person name="Cristino S."/>
            <person name="Girolamini L."/>
            <person name="Salaris S."/>
            <person name="Pascale M.R."/>
            <person name="Mazzotta M."/>
            <person name="Orsini M."/>
            <person name="Grottola A."/>
        </authorList>
    </citation>
    <scope>NUCLEOTIDE SEQUENCE [LARGE SCALE GENOMIC DNA]</scope>
    <source>
        <strain evidence="1 2">30cs62</strain>
    </source>
</reference>
<evidence type="ECO:0008006" key="3">
    <source>
        <dbReference type="Google" id="ProtNLM"/>
    </source>
</evidence>
<accession>A0ABS1WC39</accession>
<gene>
    <name evidence="1" type="ORF">I5282_10130</name>
</gene>
<dbReference type="Proteomes" id="UP000809910">
    <property type="component" value="Unassembled WGS sequence"/>
</dbReference>
<name>A0ABS1WC39_9GAMM</name>
<dbReference type="RefSeq" id="WP_203113979.1">
    <property type="nucleotide sequence ID" value="NZ_JADWVM010000032.1"/>
</dbReference>
<dbReference type="EMBL" id="JADWVN010000018">
    <property type="protein sequence ID" value="MBL7526928.1"/>
    <property type="molecule type" value="Genomic_DNA"/>
</dbReference>
<evidence type="ECO:0000313" key="2">
    <source>
        <dbReference type="Proteomes" id="UP000809910"/>
    </source>
</evidence>